<sequence length="405" mass="44996">MLTSDAYNSLSKVLGALRAHDAETIEALADPRLRSGSWVSEDSDSADLAQDTDVEDGQEQDLVPPVGAAAAGVLRFTEERHPAVLAQFVGLRVIDPERTYWLRGIEAATRWLRETGNSELRVPYTYVTPDDWPGIGGHPLGVWVADQRRYYAAGSLDAKRVTALENLGMIWSVHASAWEAGLAVARDYANVHHHLLPGNSVVWGSHPLGTWLKNQRAGAKKARENAARRANGETGISYTGELPQARMEALEEIDPGWAPEWEISWARSLRLLLRHVQAGGALPAKAGELVVQGEDLAVWIAGQTAGWDRLVPVQQYLLETIGVDPDRLQALRPVRRSQDELWERNMAAARQYHAREGHLRVPRQHREDVDGELLGLGSFISNTRRRANKLSTERRDALTDLGMHW</sequence>
<evidence type="ECO:0000256" key="1">
    <source>
        <dbReference type="SAM" id="MobiDB-lite"/>
    </source>
</evidence>
<feature type="compositionally biased region" description="Acidic residues" evidence="1">
    <location>
        <begin position="41"/>
        <end position="59"/>
    </location>
</feature>
<evidence type="ECO:0000313" key="3">
    <source>
        <dbReference type="EMBL" id="MDT7847857.1"/>
    </source>
</evidence>
<proteinExistence type="predicted"/>
<feature type="domain" description="Helicase-associated" evidence="2">
    <location>
        <begin position="98"/>
        <end position="169"/>
    </location>
</feature>
<name>A0ABU3M8L3_9ACTN</name>
<dbReference type="PANTHER" id="PTHR33418:SF1">
    <property type="entry name" value="HELICASE-ASSOCIATED DOMAIN-CONTAINING PROTEIN"/>
    <property type="match status" value="1"/>
</dbReference>
<feature type="domain" description="Helicase-associated" evidence="2">
    <location>
        <begin position="338"/>
        <end position="403"/>
    </location>
</feature>
<organism evidence="3 4">
    <name type="scientific">Streptomyces justiciae</name>
    <dbReference type="NCBI Taxonomy" id="2780140"/>
    <lineage>
        <taxon>Bacteria</taxon>
        <taxon>Bacillati</taxon>
        <taxon>Actinomycetota</taxon>
        <taxon>Actinomycetes</taxon>
        <taxon>Kitasatosporales</taxon>
        <taxon>Streptomycetaceae</taxon>
        <taxon>Streptomyces</taxon>
    </lineage>
</organism>
<dbReference type="Pfam" id="PF03457">
    <property type="entry name" value="HA"/>
    <property type="match status" value="3"/>
</dbReference>
<evidence type="ECO:0000259" key="2">
    <source>
        <dbReference type="Pfam" id="PF03457"/>
    </source>
</evidence>
<dbReference type="Gene3D" id="6.10.140.530">
    <property type="match status" value="3"/>
</dbReference>
<gene>
    <name evidence="3" type="ORF">RQC66_44870</name>
</gene>
<feature type="region of interest" description="Disordered" evidence="1">
    <location>
        <begin position="36"/>
        <end position="59"/>
    </location>
</feature>
<feature type="domain" description="Helicase-associated" evidence="2">
    <location>
        <begin position="175"/>
        <end position="254"/>
    </location>
</feature>
<dbReference type="RefSeq" id="WP_314208074.1">
    <property type="nucleotide sequence ID" value="NZ_JAVTLL010000070.1"/>
</dbReference>
<dbReference type="Proteomes" id="UP001257948">
    <property type="component" value="Unassembled WGS sequence"/>
</dbReference>
<reference evidence="4" key="1">
    <citation type="submission" date="2023-07" db="EMBL/GenBank/DDBJ databases">
        <title>Draft genome sequence of the endophytic actinobacterium Streptomyces justiciae WPN32, a potential antibiotic producer.</title>
        <authorList>
            <person name="Yasawong M."/>
            <person name="Pana W."/>
            <person name="Ganta P."/>
            <person name="Santapan N."/>
            <person name="Songngamsuk T."/>
            <person name="Phatcharaharikarn M."/>
            <person name="Kerdtoob S."/>
            <person name="Nantapong N."/>
        </authorList>
    </citation>
    <scope>NUCLEOTIDE SEQUENCE [LARGE SCALE GENOMIC DNA]</scope>
    <source>
        <strain evidence="4">WPN32</strain>
    </source>
</reference>
<accession>A0ABU3M8L3</accession>
<dbReference type="InterPro" id="IPR005114">
    <property type="entry name" value="Helicase_assoc"/>
</dbReference>
<dbReference type="EMBL" id="JAVTLL010000070">
    <property type="protein sequence ID" value="MDT7847857.1"/>
    <property type="molecule type" value="Genomic_DNA"/>
</dbReference>
<dbReference type="PANTHER" id="PTHR33418">
    <property type="entry name" value="HELICASE-ASSOCIATED"/>
    <property type="match status" value="1"/>
</dbReference>
<comment type="caution">
    <text evidence="3">The sequence shown here is derived from an EMBL/GenBank/DDBJ whole genome shotgun (WGS) entry which is preliminary data.</text>
</comment>
<evidence type="ECO:0000313" key="4">
    <source>
        <dbReference type="Proteomes" id="UP001257948"/>
    </source>
</evidence>
<keyword evidence="4" id="KW-1185">Reference proteome</keyword>
<protein>
    <submittedName>
        <fullName evidence="3">Helicase associated domain-containing protein</fullName>
    </submittedName>
</protein>